<gene>
    <name evidence="1" type="ORF">INH39_05640</name>
</gene>
<proteinExistence type="predicted"/>
<sequence>MTERKRTVHFALNVPLTPAGTSQPRKTTPLTAVLARRSKEEILSSLEARTKKRAITK</sequence>
<protein>
    <submittedName>
        <fullName evidence="1">Uncharacterized protein</fullName>
    </submittedName>
</protein>
<evidence type="ECO:0000313" key="1">
    <source>
        <dbReference type="EMBL" id="UOD31199.1"/>
    </source>
</evidence>
<accession>A0ABY4ABZ5</accession>
<dbReference type="EMBL" id="CP063361">
    <property type="protein sequence ID" value="UOD31199.1"/>
    <property type="molecule type" value="Genomic_DNA"/>
</dbReference>
<evidence type="ECO:0000313" key="2">
    <source>
        <dbReference type="Proteomes" id="UP000831532"/>
    </source>
</evidence>
<dbReference type="Proteomes" id="UP000831532">
    <property type="component" value="Chromosome"/>
</dbReference>
<organism evidence="1 2">
    <name type="scientific">Massilia violaceinigra</name>
    <dbReference type="NCBI Taxonomy" id="2045208"/>
    <lineage>
        <taxon>Bacteria</taxon>
        <taxon>Pseudomonadati</taxon>
        <taxon>Pseudomonadota</taxon>
        <taxon>Betaproteobacteria</taxon>
        <taxon>Burkholderiales</taxon>
        <taxon>Oxalobacteraceae</taxon>
        <taxon>Telluria group</taxon>
        <taxon>Massilia</taxon>
    </lineage>
</organism>
<keyword evidence="2" id="KW-1185">Reference proteome</keyword>
<dbReference type="RefSeq" id="WP_243492367.1">
    <property type="nucleotide sequence ID" value="NZ_CP063361.1"/>
</dbReference>
<name>A0ABY4ABZ5_9BURK</name>
<reference evidence="1 2" key="1">
    <citation type="submission" date="2020-10" db="EMBL/GenBank/DDBJ databases">
        <title>Genome analysis of Massilia species.</title>
        <authorList>
            <person name="Jung D.-H."/>
        </authorList>
    </citation>
    <scope>NUCLEOTIDE SEQUENCE [LARGE SCALE GENOMIC DNA]</scope>
    <source>
        <strain evidence="2">sipir</strain>
    </source>
</reference>